<keyword evidence="4" id="KW-1185">Reference proteome</keyword>
<dbReference type="EMBL" id="JAULSR010000003">
    <property type="protein sequence ID" value="KAK0625516.1"/>
    <property type="molecule type" value="Genomic_DNA"/>
</dbReference>
<evidence type="ECO:0000313" key="3">
    <source>
        <dbReference type="EMBL" id="KAK0625516.1"/>
    </source>
</evidence>
<name>A0AA39X1H0_9PEZI</name>
<comment type="similarity">
    <text evidence="1">Belongs to the avfA family.</text>
</comment>
<dbReference type="AlphaFoldDB" id="A0AA39X1H0"/>
<dbReference type="PANTHER" id="PTHR15020">
    <property type="entry name" value="FLAVIN REDUCTASE-RELATED"/>
    <property type="match status" value="1"/>
</dbReference>
<protein>
    <recommendedName>
        <fullName evidence="2">NAD(P)-binding domain-containing protein</fullName>
    </recommendedName>
</protein>
<dbReference type="Pfam" id="PF13460">
    <property type="entry name" value="NAD_binding_10"/>
    <property type="match status" value="1"/>
</dbReference>
<dbReference type="InterPro" id="IPR016040">
    <property type="entry name" value="NAD(P)-bd_dom"/>
</dbReference>
<evidence type="ECO:0000313" key="4">
    <source>
        <dbReference type="Proteomes" id="UP001174934"/>
    </source>
</evidence>
<dbReference type="InterPro" id="IPR036291">
    <property type="entry name" value="NAD(P)-bd_dom_sf"/>
</dbReference>
<dbReference type="Proteomes" id="UP001174934">
    <property type="component" value="Unassembled WGS sequence"/>
</dbReference>
<reference evidence="3" key="1">
    <citation type="submission" date="2023-06" db="EMBL/GenBank/DDBJ databases">
        <title>Genome-scale phylogeny and comparative genomics of the fungal order Sordariales.</title>
        <authorList>
            <consortium name="Lawrence Berkeley National Laboratory"/>
            <person name="Hensen N."/>
            <person name="Bonometti L."/>
            <person name="Westerberg I."/>
            <person name="Brannstrom I.O."/>
            <person name="Guillou S."/>
            <person name="Cros-Aarteil S."/>
            <person name="Calhoun S."/>
            <person name="Haridas S."/>
            <person name="Kuo A."/>
            <person name="Mondo S."/>
            <person name="Pangilinan J."/>
            <person name="Riley R."/>
            <person name="LaButti K."/>
            <person name="Andreopoulos B."/>
            <person name="Lipzen A."/>
            <person name="Chen C."/>
            <person name="Yanf M."/>
            <person name="Daum C."/>
            <person name="Ng V."/>
            <person name="Clum A."/>
            <person name="Steindorff A."/>
            <person name="Ohm R."/>
            <person name="Martin F."/>
            <person name="Silar P."/>
            <person name="Natvig D."/>
            <person name="Lalanne C."/>
            <person name="Gautier V."/>
            <person name="Ament-velasquez S.L."/>
            <person name="Kruys A."/>
            <person name="Hutchinson M.I."/>
            <person name="Powell A.J."/>
            <person name="Barry K."/>
            <person name="Miller A.N."/>
            <person name="Grigoriev I.V."/>
            <person name="Debuchy R."/>
            <person name="Gladieux P."/>
            <person name="Thoren M.H."/>
            <person name="Johannesson H."/>
        </authorList>
    </citation>
    <scope>NUCLEOTIDE SEQUENCE</scope>
    <source>
        <strain evidence="3">SMH3391-2</strain>
    </source>
</reference>
<proteinExistence type="inferred from homology"/>
<dbReference type="SUPFAM" id="SSF51735">
    <property type="entry name" value="NAD(P)-binding Rossmann-fold domains"/>
    <property type="match status" value="1"/>
</dbReference>
<dbReference type="Gene3D" id="3.40.50.720">
    <property type="entry name" value="NAD(P)-binding Rossmann-like Domain"/>
    <property type="match status" value="1"/>
</dbReference>
<organism evidence="3 4">
    <name type="scientific">Bombardia bombarda</name>
    <dbReference type="NCBI Taxonomy" id="252184"/>
    <lineage>
        <taxon>Eukaryota</taxon>
        <taxon>Fungi</taxon>
        <taxon>Dikarya</taxon>
        <taxon>Ascomycota</taxon>
        <taxon>Pezizomycotina</taxon>
        <taxon>Sordariomycetes</taxon>
        <taxon>Sordariomycetidae</taxon>
        <taxon>Sordariales</taxon>
        <taxon>Lasiosphaeriaceae</taxon>
        <taxon>Bombardia</taxon>
    </lineage>
</organism>
<sequence length="267" mass="28644">MSPPHHVLLLGGHGKVAQLLTPLLLRRSWAVTSVIRNPDQVAELDSLRPADDGKGATIGPLNVLVRSIEEVKSEAQAKAIIDEVKPDYVVFSAGAAGKGGAERTFAIDRDAAIHFINAAAATPSVTRFLLVSYLACRRQAPSWWSSESWEAADKVNKAQYPTYYQAKIAADEALYTASKNRSDFIGINVRPGTLTAEPAAKVELGKTRHSRGATSRETVAKVADGLLASEGIKNTWLDLVDGDEDINAAVKRVVDEGVNCAEGEPVF</sequence>
<gene>
    <name evidence="3" type="ORF">B0T17DRAFT_532983</name>
</gene>
<comment type="caution">
    <text evidence="3">The sequence shown here is derived from an EMBL/GenBank/DDBJ whole genome shotgun (WGS) entry which is preliminary data.</text>
</comment>
<evidence type="ECO:0000256" key="1">
    <source>
        <dbReference type="ARBA" id="ARBA00038376"/>
    </source>
</evidence>
<evidence type="ECO:0000259" key="2">
    <source>
        <dbReference type="Pfam" id="PF13460"/>
    </source>
</evidence>
<dbReference type="PANTHER" id="PTHR15020:SF50">
    <property type="entry name" value="UPF0659 PROTEIN YMR090W"/>
    <property type="match status" value="1"/>
</dbReference>
<feature type="domain" description="NAD(P)-binding" evidence="2">
    <location>
        <begin position="11"/>
        <end position="227"/>
    </location>
</feature>
<accession>A0AA39X1H0</accession>